<reference evidence="1" key="2">
    <citation type="submission" date="2019-11" db="EMBL/GenBank/DDBJ databases">
        <title>Improved Assembly of Tolypothrix boutellei genome.</title>
        <authorList>
            <person name="Sarangi A.N."/>
            <person name="Mukherjee M."/>
            <person name="Ghosh S."/>
            <person name="Singh D."/>
            <person name="Das A."/>
            <person name="Kant S."/>
            <person name="Prusty A."/>
            <person name="Tripathy S."/>
        </authorList>
    </citation>
    <scope>NUCLEOTIDE SEQUENCE</scope>
    <source>
        <strain evidence="1">VB521301</strain>
    </source>
</reference>
<dbReference type="GO" id="GO:0006744">
    <property type="term" value="P:ubiquinone biosynthetic process"/>
    <property type="evidence" value="ECO:0007669"/>
    <property type="project" value="InterPro"/>
</dbReference>
<dbReference type="RefSeq" id="WP_038080370.1">
    <property type="nucleotide sequence ID" value="NZ_JHEG04000001.1"/>
</dbReference>
<sequence length="259" mass="29556">MGFKYIGELATQENVNQLLTLVDMVVGGLTDTENVFDIEDALRDSEQMQKCLQVVRQHPASAQMLEERYLGAEFDLDTMLQMPKDSLGWTYAKVLSTLNYDPDFYRKREIKSDVDYITHRIRKTHDLHHILTGFSFDNYGELGVISVTVGQIGYPGFAFIDVVALLLGFLSNKHQRQGIDVALEYDFDLISQGVKIARLAQPLFPVKFEEGLDRSLAEWRAELNIVPVTEGHWSWYSYPHLRNAIELPSISQEPQLVSV</sequence>
<dbReference type="InterPro" id="IPR007715">
    <property type="entry name" value="Coq4"/>
</dbReference>
<dbReference type="OrthoDB" id="5720816at2"/>
<dbReference type="EMBL" id="JHEG04000001">
    <property type="protein sequence ID" value="KAF3888093.1"/>
    <property type="molecule type" value="Genomic_DNA"/>
</dbReference>
<dbReference type="Proteomes" id="UP000029738">
    <property type="component" value="Unassembled WGS sequence"/>
</dbReference>
<evidence type="ECO:0000313" key="3">
    <source>
        <dbReference type="Proteomes" id="UP000029738"/>
    </source>
</evidence>
<name>A0A0C1RBL3_9CYAN</name>
<gene>
    <name evidence="2" type="ORF">DA73_0205865</name>
    <name evidence="1" type="ORF">DA73_0400023315</name>
</gene>
<dbReference type="EMBL" id="JHEG02000019">
    <property type="protein sequence ID" value="KIE12973.1"/>
    <property type="molecule type" value="Genomic_DNA"/>
</dbReference>
<evidence type="ECO:0000313" key="2">
    <source>
        <dbReference type="EMBL" id="KIE12973.1"/>
    </source>
</evidence>
<evidence type="ECO:0000313" key="1">
    <source>
        <dbReference type="EMBL" id="KAF3888093.1"/>
    </source>
</evidence>
<dbReference type="AlphaFoldDB" id="A0A0C1RBL3"/>
<dbReference type="PANTHER" id="PTHR12922:SF7">
    <property type="entry name" value="UBIQUINONE BIOSYNTHESIS PROTEIN COQ4 HOMOLOG, MITOCHONDRIAL"/>
    <property type="match status" value="1"/>
</dbReference>
<protein>
    <submittedName>
        <fullName evidence="2">Pyrroloquinoline quinone biosynthesis protein</fullName>
    </submittedName>
</protein>
<dbReference type="STRING" id="1479485.DA73_0205865"/>
<comment type="caution">
    <text evidence="2">The sequence shown here is derived from an EMBL/GenBank/DDBJ whole genome shotgun (WGS) entry which is preliminary data.</text>
</comment>
<dbReference type="PANTHER" id="PTHR12922">
    <property type="entry name" value="UBIQUINONE BIOSYNTHESIS PROTEIN"/>
    <property type="match status" value="1"/>
</dbReference>
<accession>A0A0C1RBL3</accession>
<proteinExistence type="predicted"/>
<reference evidence="2" key="1">
    <citation type="journal article" date="2015" name="Genome Announc.">
        <title>Draft Genome Sequence of Tolypothrix boutellei Strain VB521301.</title>
        <authorList>
            <person name="Chandrababunaidu M.M."/>
            <person name="Singh D."/>
            <person name="Sen D."/>
            <person name="Bhan S."/>
            <person name="Das S."/>
            <person name="Gupta A."/>
            <person name="Adhikary S.P."/>
            <person name="Tripathy S."/>
        </authorList>
    </citation>
    <scope>NUCLEOTIDE SEQUENCE</scope>
    <source>
        <strain evidence="2">VB521301</strain>
    </source>
</reference>
<keyword evidence="3" id="KW-1185">Reference proteome</keyword>
<organism evidence="2">
    <name type="scientific">Tolypothrix bouteillei VB521301</name>
    <dbReference type="NCBI Taxonomy" id="1479485"/>
    <lineage>
        <taxon>Bacteria</taxon>
        <taxon>Bacillati</taxon>
        <taxon>Cyanobacteriota</taxon>
        <taxon>Cyanophyceae</taxon>
        <taxon>Nostocales</taxon>
        <taxon>Tolypothrichaceae</taxon>
        <taxon>Tolypothrix</taxon>
    </lineage>
</organism>
<dbReference type="Pfam" id="PF05019">
    <property type="entry name" value="Coq4"/>
    <property type="match status" value="1"/>
</dbReference>